<feature type="compositionally biased region" description="Low complexity" evidence="1">
    <location>
        <begin position="140"/>
        <end position="151"/>
    </location>
</feature>
<feature type="compositionally biased region" description="Polar residues" evidence="1">
    <location>
        <begin position="170"/>
        <end position="184"/>
    </location>
</feature>
<feature type="region of interest" description="Disordered" evidence="1">
    <location>
        <begin position="78"/>
        <end position="107"/>
    </location>
</feature>
<dbReference type="EMBL" id="JABSTV010001248">
    <property type="protein sequence ID" value="KAH7967691.1"/>
    <property type="molecule type" value="Genomic_DNA"/>
</dbReference>
<reference evidence="2" key="1">
    <citation type="journal article" date="2020" name="Cell">
        <title>Large-Scale Comparative Analyses of Tick Genomes Elucidate Their Genetic Diversity and Vector Capacities.</title>
        <authorList>
            <consortium name="Tick Genome and Microbiome Consortium (TIGMIC)"/>
            <person name="Jia N."/>
            <person name="Wang J."/>
            <person name="Shi W."/>
            <person name="Du L."/>
            <person name="Sun Y."/>
            <person name="Zhan W."/>
            <person name="Jiang J.F."/>
            <person name="Wang Q."/>
            <person name="Zhang B."/>
            <person name="Ji P."/>
            <person name="Bell-Sakyi L."/>
            <person name="Cui X.M."/>
            <person name="Yuan T.T."/>
            <person name="Jiang B.G."/>
            <person name="Yang W.F."/>
            <person name="Lam T.T."/>
            <person name="Chang Q.C."/>
            <person name="Ding S.J."/>
            <person name="Wang X.J."/>
            <person name="Zhu J.G."/>
            <person name="Ruan X.D."/>
            <person name="Zhao L."/>
            <person name="Wei J.T."/>
            <person name="Ye R.Z."/>
            <person name="Que T.C."/>
            <person name="Du C.H."/>
            <person name="Zhou Y.H."/>
            <person name="Cheng J.X."/>
            <person name="Dai P.F."/>
            <person name="Guo W.B."/>
            <person name="Han X.H."/>
            <person name="Huang E.J."/>
            <person name="Li L.F."/>
            <person name="Wei W."/>
            <person name="Gao Y.C."/>
            <person name="Liu J.Z."/>
            <person name="Shao H.Z."/>
            <person name="Wang X."/>
            <person name="Wang C.C."/>
            <person name="Yang T.C."/>
            <person name="Huo Q.B."/>
            <person name="Li W."/>
            <person name="Chen H.Y."/>
            <person name="Chen S.E."/>
            <person name="Zhou L.G."/>
            <person name="Ni X.B."/>
            <person name="Tian J.H."/>
            <person name="Sheng Y."/>
            <person name="Liu T."/>
            <person name="Pan Y.S."/>
            <person name="Xia L.Y."/>
            <person name="Li J."/>
            <person name="Zhao F."/>
            <person name="Cao W.C."/>
        </authorList>
    </citation>
    <scope>NUCLEOTIDE SEQUENCE</scope>
    <source>
        <strain evidence="2">Rsan-2018</strain>
    </source>
</reference>
<evidence type="ECO:0000313" key="3">
    <source>
        <dbReference type="Proteomes" id="UP000821837"/>
    </source>
</evidence>
<comment type="caution">
    <text evidence="2">The sequence shown here is derived from an EMBL/GenBank/DDBJ whole genome shotgun (WGS) entry which is preliminary data.</text>
</comment>
<sequence length="252" mass="26131">MSKVLGRRLDNLKIWTSQERGQAQSERLKMSATRTQNQRGQQELYYTTLLFEFYKIYKSTSGKAYDGQGLARIACSGPSSRARTPAVAQNEGWAPAGASPRPSQDGVVVPAADVPASALHTPSGYSQMHSAIAQEGGGTAVSSANASSVTTPRPVTGESSAVGTPKPTAETPTMPSVVTESSALATPKPAAEIPRAAAHDNVTVAGGKKSKSRASRAKKPPAGAADARSAGAGEATMLKIADGRTRPFQPAR</sequence>
<dbReference type="AlphaFoldDB" id="A0A9D4Q4X4"/>
<feature type="compositionally biased region" description="Low complexity" evidence="1">
    <location>
        <begin position="220"/>
        <end position="235"/>
    </location>
</feature>
<evidence type="ECO:0000313" key="2">
    <source>
        <dbReference type="EMBL" id="KAH7967691.1"/>
    </source>
</evidence>
<keyword evidence="3" id="KW-1185">Reference proteome</keyword>
<feature type="compositionally biased region" description="Basic residues" evidence="1">
    <location>
        <begin position="208"/>
        <end position="219"/>
    </location>
</feature>
<protein>
    <submittedName>
        <fullName evidence="2">Uncharacterized protein</fullName>
    </submittedName>
</protein>
<gene>
    <name evidence="2" type="ORF">HPB52_001651</name>
</gene>
<dbReference type="Proteomes" id="UP000821837">
    <property type="component" value="Unassembled WGS sequence"/>
</dbReference>
<proteinExistence type="predicted"/>
<evidence type="ECO:0000256" key="1">
    <source>
        <dbReference type="SAM" id="MobiDB-lite"/>
    </source>
</evidence>
<feature type="region of interest" description="Disordered" evidence="1">
    <location>
        <begin position="134"/>
        <end position="252"/>
    </location>
</feature>
<accession>A0A9D4Q4X4</accession>
<reference evidence="2" key="2">
    <citation type="submission" date="2021-09" db="EMBL/GenBank/DDBJ databases">
        <authorList>
            <person name="Jia N."/>
            <person name="Wang J."/>
            <person name="Shi W."/>
            <person name="Du L."/>
            <person name="Sun Y."/>
            <person name="Zhan W."/>
            <person name="Jiang J."/>
            <person name="Wang Q."/>
            <person name="Zhang B."/>
            <person name="Ji P."/>
            <person name="Sakyi L.B."/>
            <person name="Cui X."/>
            <person name="Yuan T."/>
            <person name="Jiang B."/>
            <person name="Yang W."/>
            <person name="Lam T.T.-Y."/>
            <person name="Chang Q."/>
            <person name="Ding S."/>
            <person name="Wang X."/>
            <person name="Zhu J."/>
            <person name="Ruan X."/>
            <person name="Zhao L."/>
            <person name="Wei J."/>
            <person name="Que T."/>
            <person name="Du C."/>
            <person name="Cheng J."/>
            <person name="Dai P."/>
            <person name="Han X."/>
            <person name="Huang E."/>
            <person name="Gao Y."/>
            <person name="Liu J."/>
            <person name="Shao H."/>
            <person name="Ye R."/>
            <person name="Li L."/>
            <person name="Wei W."/>
            <person name="Wang X."/>
            <person name="Wang C."/>
            <person name="Huo Q."/>
            <person name="Li W."/>
            <person name="Guo W."/>
            <person name="Chen H."/>
            <person name="Chen S."/>
            <person name="Zhou L."/>
            <person name="Zhou L."/>
            <person name="Ni X."/>
            <person name="Tian J."/>
            <person name="Zhou Y."/>
            <person name="Sheng Y."/>
            <person name="Liu T."/>
            <person name="Pan Y."/>
            <person name="Xia L."/>
            <person name="Li J."/>
            <person name="Zhao F."/>
            <person name="Cao W."/>
        </authorList>
    </citation>
    <scope>NUCLEOTIDE SEQUENCE</scope>
    <source>
        <strain evidence="2">Rsan-2018</strain>
        <tissue evidence="2">Larvae</tissue>
    </source>
</reference>
<organism evidence="2 3">
    <name type="scientific">Rhipicephalus sanguineus</name>
    <name type="common">Brown dog tick</name>
    <name type="synonym">Ixodes sanguineus</name>
    <dbReference type="NCBI Taxonomy" id="34632"/>
    <lineage>
        <taxon>Eukaryota</taxon>
        <taxon>Metazoa</taxon>
        <taxon>Ecdysozoa</taxon>
        <taxon>Arthropoda</taxon>
        <taxon>Chelicerata</taxon>
        <taxon>Arachnida</taxon>
        <taxon>Acari</taxon>
        <taxon>Parasitiformes</taxon>
        <taxon>Ixodida</taxon>
        <taxon>Ixodoidea</taxon>
        <taxon>Ixodidae</taxon>
        <taxon>Rhipicephalinae</taxon>
        <taxon>Rhipicephalus</taxon>
        <taxon>Rhipicephalus</taxon>
    </lineage>
</organism>
<name>A0A9D4Q4X4_RHISA</name>